<protein>
    <recommendedName>
        <fullName evidence="10">Beta-phosphoglucomutase</fullName>
        <ecNumber evidence="9">5.4.2.6</ecNumber>
    </recommendedName>
</protein>
<dbReference type="NCBIfam" id="TIGR01990">
    <property type="entry name" value="bPGM"/>
    <property type="match status" value="1"/>
</dbReference>
<dbReference type="PANTHER" id="PTHR46193:SF18">
    <property type="entry name" value="HEXITOL PHOSPHATASE B"/>
    <property type="match status" value="1"/>
</dbReference>
<proteinExistence type="inferred from homology"/>
<keyword evidence="6 11" id="KW-0413">Isomerase</keyword>
<reference evidence="12" key="1">
    <citation type="journal article" date="2019" name="Int. J. Syst. Evol. Microbiol.">
        <title>The Global Catalogue of Microorganisms (GCM) 10K type strain sequencing project: providing services to taxonomists for standard genome sequencing and annotation.</title>
        <authorList>
            <consortium name="The Broad Institute Genomics Platform"/>
            <consortium name="The Broad Institute Genome Sequencing Center for Infectious Disease"/>
            <person name="Wu L."/>
            <person name="Ma J."/>
        </authorList>
    </citation>
    <scope>NUCLEOTIDE SEQUENCE [LARGE SCALE GENOMIC DNA]</scope>
    <source>
        <strain evidence="12">CCUG 42001</strain>
    </source>
</reference>
<dbReference type="SUPFAM" id="SSF56784">
    <property type="entry name" value="HAD-like"/>
    <property type="match status" value="1"/>
</dbReference>
<dbReference type="InterPro" id="IPR023214">
    <property type="entry name" value="HAD_sf"/>
</dbReference>
<dbReference type="Pfam" id="PF00702">
    <property type="entry name" value="Hydrolase"/>
    <property type="match status" value="1"/>
</dbReference>
<comment type="similarity">
    <text evidence="2">Belongs to the HAD-like hydrolase superfamily. CbbY/CbbZ/Gph/YieH family.</text>
</comment>
<evidence type="ECO:0000313" key="11">
    <source>
        <dbReference type="EMBL" id="MFC6385699.1"/>
    </source>
</evidence>
<dbReference type="InterPro" id="IPR023198">
    <property type="entry name" value="PGP-like_dom2"/>
</dbReference>
<dbReference type="PANTHER" id="PTHR46193">
    <property type="entry name" value="6-PHOSPHOGLUCONATE PHOSPHATASE"/>
    <property type="match status" value="1"/>
</dbReference>
<evidence type="ECO:0000256" key="2">
    <source>
        <dbReference type="ARBA" id="ARBA00006171"/>
    </source>
</evidence>
<dbReference type="GO" id="GO:0008801">
    <property type="term" value="F:beta-phosphoglucomutase activity"/>
    <property type="evidence" value="ECO:0007669"/>
    <property type="project" value="UniProtKB-EC"/>
</dbReference>
<dbReference type="InterPro" id="IPR051600">
    <property type="entry name" value="Beta-PGM-like"/>
</dbReference>
<comment type="caution">
    <text evidence="11">The sequence shown here is derived from an EMBL/GenBank/DDBJ whole genome shotgun (WGS) entry which is preliminary data.</text>
</comment>
<dbReference type="RefSeq" id="WP_354326689.1">
    <property type="nucleotide sequence ID" value="NZ_JAMXWN010000001.1"/>
</dbReference>
<dbReference type="InterPro" id="IPR010972">
    <property type="entry name" value="Beta-PGM"/>
</dbReference>
<dbReference type="InterPro" id="IPR036412">
    <property type="entry name" value="HAD-like_sf"/>
</dbReference>
<dbReference type="NCBIfam" id="TIGR02009">
    <property type="entry name" value="PGMB-YQAB-SF"/>
    <property type="match status" value="1"/>
</dbReference>
<evidence type="ECO:0000256" key="5">
    <source>
        <dbReference type="ARBA" id="ARBA00022842"/>
    </source>
</evidence>
<keyword evidence="7" id="KW-0119">Carbohydrate metabolism</keyword>
<evidence type="ECO:0000256" key="6">
    <source>
        <dbReference type="ARBA" id="ARBA00023235"/>
    </source>
</evidence>
<evidence type="ECO:0000256" key="1">
    <source>
        <dbReference type="ARBA" id="ARBA00001946"/>
    </source>
</evidence>
<evidence type="ECO:0000313" key="12">
    <source>
        <dbReference type="Proteomes" id="UP001596267"/>
    </source>
</evidence>
<evidence type="ECO:0000256" key="9">
    <source>
        <dbReference type="ARBA" id="ARBA00044968"/>
    </source>
</evidence>
<dbReference type="Gene3D" id="3.40.50.1000">
    <property type="entry name" value="HAD superfamily/HAD-like"/>
    <property type="match status" value="1"/>
</dbReference>
<dbReference type="InterPro" id="IPR010976">
    <property type="entry name" value="B-phosphoglucomutase_hydrolase"/>
</dbReference>
<comment type="cofactor">
    <cofactor evidence="1">
        <name>Mg(2+)</name>
        <dbReference type="ChEBI" id="CHEBI:18420"/>
    </cofactor>
</comment>
<dbReference type="SFLD" id="SFLDG01135">
    <property type="entry name" value="C1.5.6:_HAD__Beta-PGM__Phospha"/>
    <property type="match status" value="1"/>
</dbReference>
<gene>
    <name evidence="11" type="primary">pgmB</name>
    <name evidence="11" type="ORF">ACFP7A_03700</name>
</gene>
<keyword evidence="3" id="KW-0597">Phosphoprotein</keyword>
<dbReference type="EMBL" id="JBHSTQ010000002">
    <property type="protein sequence ID" value="MFC6385699.1"/>
    <property type="molecule type" value="Genomic_DNA"/>
</dbReference>
<evidence type="ECO:0000256" key="10">
    <source>
        <dbReference type="ARBA" id="ARBA00044991"/>
    </source>
</evidence>
<dbReference type="SFLD" id="SFLDG01129">
    <property type="entry name" value="C1.5:_HAD__Beta-PGM__Phosphata"/>
    <property type="match status" value="1"/>
</dbReference>
<dbReference type="PRINTS" id="PR00413">
    <property type="entry name" value="HADHALOGNASE"/>
</dbReference>
<dbReference type="EC" id="5.4.2.6" evidence="9"/>
<dbReference type="InterPro" id="IPR006439">
    <property type="entry name" value="HAD-SF_hydro_IA"/>
</dbReference>
<evidence type="ECO:0000256" key="4">
    <source>
        <dbReference type="ARBA" id="ARBA00022723"/>
    </source>
</evidence>
<keyword evidence="4" id="KW-0479">Metal-binding</keyword>
<evidence type="ECO:0000256" key="3">
    <source>
        <dbReference type="ARBA" id="ARBA00022553"/>
    </source>
</evidence>
<organism evidence="11 12">
    <name type="scientific">Sporolactobacillus kofuensis</name>
    <dbReference type="NCBI Taxonomy" id="269672"/>
    <lineage>
        <taxon>Bacteria</taxon>
        <taxon>Bacillati</taxon>
        <taxon>Bacillota</taxon>
        <taxon>Bacilli</taxon>
        <taxon>Bacillales</taxon>
        <taxon>Sporolactobacillaceae</taxon>
        <taxon>Sporolactobacillus</taxon>
    </lineage>
</organism>
<accession>A0ABW1WEW0</accession>
<dbReference type="CDD" id="cd02598">
    <property type="entry name" value="HAD_BPGM"/>
    <property type="match status" value="1"/>
</dbReference>
<dbReference type="SFLD" id="SFLDF00046">
    <property type="entry name" value="beta-phosphoglucomutase"/>
    <property type="match status" value="1"/>
</dbReference>
<sequence length="219" mass="24335">MMKAVLFDLDGVITDTAKYHFKAWKHLASAIGISLDEQFNERLKGVSRMDSLKIILDYGNCFDQFTALEREKMAEQKNYAYKQLIQEITPNELLPGIRKLFVDLRDNGIKIALASASKNGPYILERLKIDSFFDTVVDPAKLRNGKPDPEIFLTAAEQLGIDSKECVGIEDSVAGIKSIHAAGMFAVGIGVPENIGADLRVVSTSELTIESLFSHFKHQ</sequence>
<comment type="catalytic activity">
    <reaction evidence="8">
        <text>beta-D-glucose 1-phosphate = beta-D-glucose 6-phosphate</text>
        <dbReference type="Rhea" id="RHEA:20113"/>
        <dbReference type="ChEBI" id="CHEBI:57684"/>
        <dbReference type="ChEBI" id="CHEBI:58247"/>
        <dbReference type="EC" id="5.4.2.6"/>
    </reaction>
</comment>
<name>A0ABW1WEW0_9BACL</name>
<dbReference type="Proteomes" id="UP001596267">
    <property type="component" value="Unassembled WGS sequence"/>
</dbReference>
<dbReference type="SFLD" id="SFLDS00003">
    <property type="entry name" value="Haloacid_Dehalogenase"/>
    <property type="match status" value="1"/>
</dbReference>
<evidence type="ECO:0000256" key="8">
    <source>
        <dbReference type="ARBA" id="ARBA00044926"/>
    </source>
</evidence>
<dbReference type="Gene3D" id="1.10.150.240">
    <property type="entry name" value="Putative phosphatase, domain 2"/>
    <property type="match status" value="1"/>
</dbReference>
<keyword evidence="5" id="KW-0460">Magnesium</keyword>
<evidence type="ECO:0000256" key="7">
    <source>
        <dbReference type="ARBA" id="ARBA00023277"/>
    </source>
</evidence>
<dbReference type="NCBIfam" id="TIGR01509">
    <property type="entry name" value="HAD-SF-IA-v3"/>
    <property type="match status" value="1"/>
</dbReference>
<keyword evidence="12" id="KW-1185">Reference proteome</keyword>